<evidence type="ECO:0000313" key="2">
    <source>
        <dbReference type="Proteomes" id="UP000094801"/>
    </source>
</evidence>
<gene>
    <name evidence="1" type="ORF">CANARDRAFT_20617</name>
</gene>
<dbReference type="AlphaFoldDB" id="A0A1E4T806"/>
<dbReference type="EMBL" id="KV453847">
    <property type="protein sequence ID" value="ODV87886.1"/>
    <property type="molecule type" value="Genomic_DNA"/>
</dbReference>
<protein>
    <submittedName>
        <fullName evidence="1">Uncharacterized protein</fullName>
    </submittedName>
</protein>
<reference evidence="2" key="1">
    <citation type="submission" date="2016-04" db="EMBL/GenBank/DDBJ databases">
        <title>Comparative genomics of biotechnologically important yeasts.</title>
        <authorList>
            <consortium name="DOE Joint Genome Institute"/>
            <person name="Riley R."/>
            <person name="Haridas S."/>
            <person name="Wolfe K.H."/>
            <person name="Lopes M.R."/>
            <person name="Hittinger C.T."/>
            <person name="Goker M."/>
            <person name="Salamov A."/>
            <person name="Wisecaver J."/>
            <person name="Long T.M."/>
            <person name="Aerts A.L."/>
            <person name="Barry K."/>
            <person name="Choi C."/>
            <person name="Clum A."/>
            <person name="Coughlan A.Y."/>
            <person name="Deshpande S."/>
            <person name="Douglass A.P."/>
            <person name="Hanson S.J."/>
            <person name="Klenk H.-P."/>
            <person name="Labutti K."/>
            <person name="Lapidus A."/>
            <person name="Lindquist E."/>
            <person name="Lipzen A."/>
            <person name="Meier-Kolthoff J.P."/>
            <person name="Ohm R.A."/>
            <person name="Otillar R.P."/>
            <person name="Pangilinan J."/>
            <person name="Peng Y."/>
            <person name="Rokas A."/>
            <person name="Rosa C.A."/>
            <person name="Scheuner C."/>
            <person name="Sibirny A.A."/>
            <person name="Slot J.C."/>
            <person name="Stielow J.B."/>
            <person name="Sun H."/>
            <person name="Kurtzman C.P."/>
            <person name="Blackwell M."/>
            <person name="Grigoriev I.V."/>
            <person name="Jeffries T.W."/>
        </authorList>
    </citation>
    <scope>NUCLEOTIDE SEQUENCE [LARGE SCALE GENOMIC DNA]</scope>
    <source>
        <strain evidence="2">NRRL YB-2248</strain>
    </source>
</reference>
<keyword evidence="2" id="KW-1185">Reference proteome</keyword>
<dbReference type="Proteomes" id="UP000094801">
    <property type="component" value="Unassembled WGS sequence"/>
</dbReference>
<name>A0A1E4T806_9ASCO</name>
<sequence length="255" mass="29655">MFYQLLNYSAIACTSKSHPLIYQKAPSPIYITHDSQTPYQDDAFLEDLLKSCDLSGQRQIFHLEQLKSYYREKLFIKYPYLKLNSHFVSKKMYEAQVEELLESFIKKQDVNISETYPLVEKPTLKEICISDFEMIYNDEFDAWECENEDELLKVAKEADILYFDNGNFLTYISKMKKPIEELPRVTQIANVAKITSAAHIGIHRHQLMEESEASLQALCASNNGGLDQALCYASCKRKRRSDELYNSMLSNHCCY</sequence>
<organism evidence="1 2">
    <name type="scientific">[Candida] arabinofermentans NRRL YB-2248</name>
    <dbReference type="NCBI Taxonomy" id="983967"/>
    <lineage>
        <taxon>Eukaryota</taxon>
        <taxon>Fungi</taxon>
        <taxon>Dikarya</taxon>
        <taxon>Ascomycota</taxon>
        <taxon>Saccharomycotina</taxon>
        <taxon>Pichiomycetes</taxon>
        <taxon>Pichiales</taxon>
        <taxon>Pichiaceae</taxon>
        <taxon>Ogataea</taxon>
        <taxon>Ogataea/Candida clade</taxon>
    </lineage>
</organism>
<evidence type="ECO:0000313" key="1">
    <source>
        <dbReference type="EMBL" id="ODV87886.1"/>
    </source>
</evidence>
<dbReference type="OrthoDB" id="3985082at2759"/>
<proteinExistence type="predicted"/>
<accession>A0A1E4T806</accession>